<name>A0A6J6AU38_9ZZZZ</name>
<proteinExistence type="inferred from homology"/>
<dbReference type="GO" id="GO:0004326">
    <property type="term" value="F:tetrahydrofolylpolyglutamate synthase activity"/>
    <property type="evidence" value="ECO:0007669"/>
    <property type="project" value="InterPro"/>
</dbReference>
<comment type="similarity">
    <text evidence="1">Belongs to the folylpolyglutamate synthase family.</text>
</comment>
<dbReference type="PANTHER" id="PTHR11136">
    <property type="entry name" value="FOLYLPOLYGLUTAMATE SYNTHASE-RELATED"/>
    <property type="match status" value="1"/>
</dbReference>
<dbReference type="EMBL" id="CAEZSE010000008">
    <property type="protein sequence ID" value="CAB4529956.1"/>
    <property type="molecule type" value="Genomic_DNA"/>
</dbReference>
<organism evidence="9">
    <name type="scientific">freshwater metagenome</name>
    <dbReference type="NCBI Taxonomy" id="449393"/>
    <lineage>
        <taxon>unclassified sequences</taxon>
        <taxon>metagenomes</taxon>
        <taxon>ecological metagenomes</taxon>
    </lineage>
</organism>
<evidence type="ECO:0000256" key="1">
    <source>
        <dbReference type="ARBA" id="ARBA00008276"/>
    </source>
</evidence>
<reference evidence="9" key="1">
    <citation type="submission" date="2020-05" db="EMBL/GenBank/DDBJ databases">
        <authorList>
            <person name="Chiriac C."/>
            <person name="Salcher M."/>
            <person name="Ghai R."/>
            <person name="Kavagutti S V."/>
        </authorList>
    </citation>
    <scope>NUCLEOTIDE SEQUENCE</scope>
</reference>
<gene>
    <name evidence="9" type="ORF">UFOPK1353_00101</name>
</gene>
<dbReference type="GO" id="GO:0005737">
    <property type="term" value="C:cytoplasm"/>
    <property type="evidence" value="ECO:0007669"/>
    <property type="project" value="TreeGrafter"/>
</dbReference>
<keyword evidence="5" id="KW-0067">ATP-binding</keyword>
<keyword evidence="2" id="KW-0436">Ligase</keyword>
<protein>
    <submittedName>
        <fullName evidence="9">Unannotated protein</fullName>
    </submittedName>
</protein>
<feature type="domain" description="Mur ligase central" evidence="8">
    <location>
        <begin position="6"/>
        <end position="145"/>
    </location>
</feature>
<accession>A0A6J6AU38</accession>
<evidence type="ECO:0000256" key="5">
    <source>
        <dbReference type="ARBA" id="ARBA00022840"/>
    </source>
</evidence>
<keyword evidence="3" id="KW-0479">Metal-binding</keyword>
<dbReference type="InterPro" id="IPR013221">
    <property type="entry name" value="Mur_ligase_cen"/>
</dbReference>
<keyword evidence="6" id="KW-0460">Magnesium</keyword>
<dbReference type="SUPFAM" id="SSF53623">
    <property type="entry name" value="MurD-like peptide ligases, catalytic domain"/>
    <property type="match status" value="1"/>
</dbReference>
<evidence type="ECO:0000313" key="9">
    <source>
        <dbReference type="EMBL" id="CAB4529956.1"/>
    </source>
</evidence>
<dbReference type="InterPro" id="IPR036565">
    <property type="entry name" value="Mur-like_cat_sf"/>
</dbReference>
<dbReference type="Gene3D" id="3.90.190.20">
    <property type="entry name" value="Mur ligase, C-terminal domain"/>
    <property type="match status" value="1"/>
</dbReference>
<evidence type="ECO:0000256" key="3">
    <source>
        <dbReference type="ARBA" id="ARBA00022723"/>
    </source>
</evidence>
<dbReference type="InterPro" id="IPR001645">
    <property type="entry name" value="Folylpolyglutamate_synth"/>
</dbReference>
<sequence>MTAAMFRWFADEAVDVAVVEVGMLGRWDATNVINSDVAVITNIALDHTEYAGPTVKHIAEEKAGIIKPSSIVILGETDEVLREVFLEMPAQAQICRGDDFSCDENRLAVGGRLITVRTPRTIYEDVLVPLHGEHQGDNASLAISAVEAFFDSMIDPEILAEAMRNVVMPGRFEVLGHQPLVILDGAHNPAGAKVCAEVFFDDFNMSGRKILVTGALRSRDPDDLLTTFRAAEFDVVITCTPPSPRGLPANEMAEVAHRVGCNEVIVAQSVESACETALKLAQSQDAVLVAGSLYIVSAARPFLLSRATKHP</sequence>
<dbReference type="Pfam" id="PF02875">
    <property type="entry name" value="Mur_ligase_C"/>
    <property type="match status" value="1"/>
</dbReference>
<dbReference type="GO" id="GO:0046872">
    <property type="term" value="F:metal ion binding"/>
    <property type="evidence" value="ECO:0007669"/>
    <property type="project" value="UniProtKB-KW"/>
</dbReference>
<dbReference type="SUPFAM" id="SSF53244">
    <property type="entry name" value="MurD-like peptide ligases, peptide-binding domain"/>
    <property type="match status" value="1"/>
</dbReference>
<evidence type="ECO:0000256" key="6">
    <source>
        <dbReference type="ARBA" id="ARBA00022842"/>
    </source>
</evidence>
<dbReference type="InterPro" id="IPR036615">
    <property type="entry name" value="Mur_ligase_C_dom_sf"/>
</dbReference>
<dbReference type="Gene3D" id="3.40.1190.10">
    <property type="entry name" value="Mur-like, catalytic domain"/>
    <property type="match status" value="1"/>
</dbReference>
<dbReference type="NCBIfam" id="TIGR01499">
    <property type="entry name" value="folC"/>
    <property type="match status" value="1"/>
</dbReference>
<evidence type="ECO:0000259" key="8">
    <source>
        <dbReference type="Pfam" id="PF08245"/>
    </source>
</evidence>
<dbReference type="AlphaFoldDB" id="A0A6J6AU38"/>
<evidence type="ECO:0000256" key="2">
    <source>
        <dbReference type="ARBA" id="ARBA00022598"/>
    </source>
</evidence>
<dbReference type="InterPro" id="IPR004101">
    <property type="entry name" value="Mur_ligase_C"/>
</dbReference>
<dbReference type="GO" id="GO:0005524">
    <property type="term" value="F:ATP binding"/>
    <property type="evidence" value="ECO:0007669"/>
    <property type="project" value="UniProtKB-KW"/>
</dbReference>
<evidence type="ECO:0000256" key="4">
    <source>
        <dbReference type="ARBA" id="ARBA00022741"/>
    </source>
</evidence>
<dbReference type="PANTHER" id="PTHR11136:SF0">
    <property type="entry name" value="DIHYDROFOLATE SYNTHETASE-RELATED"/>
    <property type="match status" value="1"/>
</dbReference>
<dbReference type="GO" id="GO:0008841">
    <property type="term" value="F:dihydrofolate synthase activity"/>
    <property type="evidence" value="ECO:0007669"/>
    <property type="project" value="TreeGrafter"/>
</dbReference>
<evidence type="ECO:0000259" key="7">
    <source>
        <dbReference type="Pfam" id="PF02875"/>
    </source>
</evidence>
<keyword evidence="4" id="KW-0547">Nucleotide-binding</keyword>
<feature type="domain" description="Mur ligase C-terminal" evidence="7">
    <location>
        <begin position="170"/>
        <end position="292"/>
    </location>
</feature>
<dbReference type="Pfam" id="PF08245">
    <property type="entry name" value="Mur_ligase_M"/>
    <property type="match status" value="1"/>
</dbReference>